<accession>A0A067ML59</accession>
<evidence type="ECO:0000256" key="3">
    <source>
        <dbReference type="ARBA" id="ARBA00022989"/>
    </source>
</evidence>
<evidence type="ECO:0000313" key="7">
    <source>
        <dbReference type="EMBL" id="KDQ15450.1"/>
    </source>
</evidence>
<keyword evidence="8" id="KW-1185">Reference proteome</keyword>
<evidence type="ECO:0000256" key="1">
    <source>
        <dbReference type="ARBA" id="ARBA00004370"/>
    </source>
</evidence>
<keyword evidence="4 5" id="KW-0472">Membrane</keyword>
<feature type="non-terminal residue" evidence="7">
    <location>
        <position position="311"/>
    </location>
</feature>
<feature type="transmembrane region" description="Helical" evidence="5">
    <location>
        <begin position="159"/>
        <end position="184"/>
    </location>
</feature>
<evidence type="ECO:0000256" key="5">
    <source>
        <dbReference type="SAM" id="Phobius"/>
    </source>
</evidence>
<dbReference type="HOGENOM" id="CLU_043293_1_1_1"/>
<evidence type="ECO:0000256" key="4">
    <source>
        <dbReference type="ARBA" id="ARBA00023136"/>
    </source>
</evidence>
<comment type="subcellular location">
    <subcellularLocation>
        <location evidence="1">Membrane</location>
    </subcellularLocation>
</comment>
<dbReference type="PANTHER" id="PTHR11863">
    <property type="entry name" value="STEROL DESATURASE"/>
    <property type="match status" value="1"/>
</dbReference>
<dbReference type="OrthoDB" id="408954at2759"/>
<keyword evidence="3 5" id="KW-1133">Transmembrane helix</keyword>
<sequence>MNSTYSITSSSLVPEDPLSYPFYSSPNLTLLPFVTDKTLSIFLPIICYWIFSLFFLFLDRSSHPWLVARRIHESEEVKSRKLASPLNVALMVLFQQALQIAVSLVAVRNDDKSVWPSDHRLGMGFIAPYVTRAVFLIFGRSFGTSLLSAYGKAIIYHTYWYAIPVAQYLILIHCFPYSVVMITWQYGVHLWLHAHQLPFKHLHQMRHRLRVPYAYSALYASPFEAVVLEVFGAALAFKVPRMTTRQGTALFVFSTYKAVDGRCGYSFACDPFQLFFEDKTVFFNNLHHQVASMKYNFSQPFFNICDRLCAT</sequence>
<feature type="transmembrane region" description="Helical" evidence="5">
    <location>
        <begin position="88"/>
        <end position="107"/>
    </location>
</feature>
<dbReference type="GO" id="GO:0008610">
    <property type="term" value="P:lipid biosynthetic process"/>
    <property type="evidence" value="ECO:0007669"/>
    <property type="project" value="InterPro"/>
</dbReference>
<dbReference type="Pfam" id="PF04116">
    <property type="entry name" value="FA_hydroxylase"/>
    <property type="match status" value="1"/>
</dbReference>
<dbReference type="InterPro" id="IPR050307">
    <property type="entry name" value="Sterol_Desaturase_Related"/>
</dbReference>
<gene>
    <name evidence="7" type="ORF">BOTBODRAFT_108776</name>
</gene>
<organism evidence="7 8">
    <name type="scientific">Botryobasidium botryosum (strain FD-172 SS1)</name>
    <dbReference type="NCBI Taxonomy" id="930990"/>
    <lineage>
        <taxon>Eukaryota</taxon>
        <taxon>Fungi</taxon>
        <taxon>Dikarya</taxon>
        <taxon>Basidiomycota</taxon>
        <taxon>Agaricomycotina</taxon>
        <taxon>Agaricomycetes</taxon>
        <taxon>Cantharellales</taxon>
        <taxon>Botryobasidiaceae</taxon>
        <taxon>Botryobasidium</taxon>
    </lineage>
</organism>
<dbReference type="GO" id="GO:0016020">
    <property type="term" value="C:membrane"/>
    <property type="evidence" value="ECO:0007669"/>
    <property type="project" value="UniProtKB-SubCell"/>
</dbReference>
<feature type="transmembrane region" description="Helical" evidence="5">
    <location>
        <begin position="39"/>
        <end position="58"/>
    </location>
</feature>
<dbReference type="Proteomes" id="UP000027195">
    <property type="component" value="Unassembled WGS sequence"/>
</dbReference>
<feature type="transmembrane region" description="Helical" evidence="5">
    <location>
        <begin position="213"/>
        <end position="237"/>
    </location>
</feature>
<keyword evidence="2 5" id="KW-0812">Transmembrane</keyword>
<evidence type="ECO:0000259" key="6">
    <source>
        <dbReference type="Pfam" id="PF04116"/>
    </source>
</evidence>
<evidence type="ECO:0000256" key="2">
    <source>
        <dbReference type="ARBA" id="ARBA00022692"/>
    </source>
</evidence>
<dbReference type="GO" id="GO:0016491">
    <property type="term" value="F:oxidoreductase activity"/>
    <property type="evidence" value="ECO:0007669"/>
    <property type="project" value="InterPro"/>
</dbReference>
<dbReference type="InParanoid" id="A0A067ML59"/>
<reference evidence="8" key="1">
    <citation type="journal article" date="2014" name="Proc. Natl. Acad. Sci. U.S.A.">
        <title>Extensive sampling of basidiomycete genomes demonstrates inadequacy of the white-rot/brown-rot paradigm for wood decay fungi.</title>
        <authorList>
            <person name="Riley R."/>
            <person name="Salamov A.A."/>
            <person name="Brown D.W."/>
            <person name="Nagy L.G."/>
            <person name="Floudas D."/>
            <person name="Held B.W."/>
            <person name="Levasseur A."/>
            <person name="Lombard V."/>
            <person name="Morin E."/>
            <person name="Otillar R."/>
            <person name="Lindquist E.A."/>
            <person name="Sun H."/>
            <person name="LaButti K.M."/>
            <person name="Schmutz J."/>
            <person name="Jabbour D."/>
            <person name="Luo H."/>
            <person name="Baker S.E."/>
            <person name="Pisabarro A.G."/>
            <person name="Walton J.D."/>
            <person name="Blanchette R.A."/>
            <person name="Henrissat B."/>
            <person name="Martin F."/>
            <person name="Cullen D."/>
            <person name="Hibbett D.S."/>
            <person name="Grigoriev I.V."/>
        </authorList>
    </citation>
    <scope>NUCLEOTIDE SEQUENCE [LARGE SCALE GENOMIC DNA]</scope>
    <source>
        <strain evidence="8">FD-172 SS1</strain>
    </source>
</reference>
<feature type="domain" description="Fatty acid hydroxylase" evidence="6">
    <location>
        <begin position="178"/>
        <end position="311"/>
    </location>
</feature>
<evidence type="ECO:0000313" key="8">
    <source>
        <dbReference type="Proteomes" id="UP000027195"/>
    </source>
</evidence>
<dbReference type="EMBL" id="KL198032">
    <property type="protein sequence ID" value="KDQ15450.1"/>
    <property type="molecule type" value="Genomic_DNA"/>
</dbReference>
<dbReference type="GO" id="GO:0005506">
    <property type="term" value="F:iron ion binding"/>
    <property type="evidence" value="ECO:0007669"/>
    <property type="project" value="InterPro"/>
</dbReference>
<proteinExistence type="predicted"/>
<feature type="transmembrane region" description="Helical" evidence="5">
    <location>
        <begin position="119"/>
        <end position="138"/>
    </location>
</feature>
<dbReference type="AlphaFoldDB" id="A0A067ML59"/>
<name>A0A067ML59_BOTB1</name>
<dbReference type="InterPro" id="IPR006694">
    <property type="entry name" value="Fatty_acid_hydroxylase"/>
</dbReference>
<protein>
    <recommendedName>
        <fullName evidence="6">Fatty acid hydroxylase domain-containing protein</fullName>
    </recommendedName>
</protein>
<dbReference type="STRING" id="930990.A0A067ML59"/>